<dbReference type="GO" id="GO:0003677">
    <property type="term" value="F:DNA binding"/>
    <property type="evidence" value="ECO:0007669"/>
    <property type="project" value="InterPro"/>
</dbReference>
<dbReference type="AlphaFoldDB" id="A0A0W7TNF4"/>
<dbReference type="Proteomes" id="UP000053433">
    <property type="component" value="Unassembled WGS sequence"/>
</dbReference>
<gene>
    <name evidence="2" type="ORF">ASJ35_14225</name>
</gene>
<dbReference type="SUPFAM" id="SSF47413">
    <property type="entry name" value="lambda repressor-like DNA-binding domains"/>
    <property type="match status" value="1"/>
</dbReference>
<sequence length="69" mass="7912">MNYDKLLGAARALGLKQKDMAKIAHITESTMSLKISGRYPFTSDEIRQLVEHMKIPPERIGEYFFTPKV</sequence>
<dbReference type="EMBL" id="LMUA01000023">
    <property type="protein sequence ID" value="KUE75352.1"/>
    <property type="molecule type" value="Genomic_DNA"/>
</dbReference>
<dbReference type="InterPro" id="IPR001387">
    <property type="entry name" value="Cro/C1-type_HTH"/>
</dbReference>
<proteinExistence type="predicted"/>
<dbReference type="Gene3D" id="1.10.260.40">
    <property type="entry name" value="lambda repressor-like DNA-binding domains"/>
    <property type="match status" value="1"/>
</dbReference>
<accession>A0A0W7TNF4</accession>
<evidence type="ECO:0000259" key="1">
    <source>
        <dbReference type="PROSITE" id="PS50943"/>
    </source>
</evidence>
<evidence type="ECO:0000313" key="2">
    <source>
        <dbReference type="EMBL" id="KUE75352.1"/>
    </source>
</evidence>
<dbReference type="InterPro" id="IPR008003">
    <property type="entry name" value="DUF739"/>
</dbReference>
<reference evidence="2 3" key="1">
    <citation type="submission" date="2015-10" db="EMBL/GenBank/DDBJ databases">
        <title>A novel member of the family Ruminococcaceae isolated from human faeces.</title>
        <authorList>
            <person name="Shkoporov A.N."/>
            <person name="Chaplin A.V."/>
            <person name="Motuzova O.V."/>
            <person name="Kafarskaia L.I."/>
            <person name="Efimov B.A."/>
        </authorList>
    </citation>
    <scope>NUCLEOTIDE SEQUENCE [LARGE SCALE GENOMIC DNA]</scope>
    <source>
        <strain evidence="2 3">668</strain>
    </source>
</reference>
<comment type="caution">
    <text evidence="2">The sequence shown here is derived from an EMBL/GenBank/DDBJ whole genome shotgun (WGS) entry which is preliminary data.</text>
</comment>
<protein>
    <recommendedName>
        <fullName evidence="1">HTH cro/C1-type domain-containing protein</fullName>
    </recommendedName>
</protein>
<evidence type="ECO:0000313" key="3">
    <source>
        <dbReference type="Proteomes" id="UP000053433"/>
    </source>
</evidence>
<dbReference type="InterPro" id="IPR010982">
    <property type="entry name" value="Lambda_DNA-bd_dom_sf"/>
</dbReference>
<feature type="domain" description="HTH cro/C1-type" evidence="1">
    <location>
        <begin position="12"/>
        <end position="60"/>
    </location>
</feature>
<dbReference type="Pfam" id="PF05339">
    <property type="entry name" value="DUF739"/>
    <property type="match status" value="1"/>
</dbReference>
<dbReference type="PROSITE" id="PS50943">
    <property type="entry name" value="HTH_CROC1"/>
    <property type="match status" value="1"/>
</dbReference>
<dbReference type="RefSeq" id="WP_058723609.1">
    <property type="nucleotide sequence ID" value="NZ_JAFHCK010000003.1"/>
</dbReference>
<dbReference type="CDD" id="cd00093">
    <property type="entry name" value="HTH_XRE"/>
    <property type="match status" value="1"/>
</dbReference>
<organism evidence="2 3">
    <name type="scientific">Ruthenibacterium lactatiformans</name>
    <dbReference type="NCBI Taxonomy" id="1550024"/>
    <lineage>
        <taxon>Bacteria</taxon>
        <taxon>Bacillati</taxon>
        <taxon>Bacillota</taxon>
        <taxon>Clostridia</taxon>
        <taxon>Eubacteriales</taxon>
        <taxon>Oscillospiraceae</taxon>
        <taxon>Ruthenibacterium</taxon>
    </lineage>
</organism>
<name>A0A0W7TNF4_9FIRM</name>